<protein>
    <submittedName>
        <fullName evidence="2">Uncharacterized protein</fullName>
    </submittedName>
</protein>
<sequence length="181" mass="18466">MCTDSNRPAAPDSAIRVAIIHPLSDPSFHARLSFSNGTCDGTKTTLQCADEAAGGSLNVRIHKYGEPLSSCLRPTRASRTSSPIVGSGLESDSDLEDDSDSGSYCGNGDDDDDSSSNPVVHSFPVSVTTTGSDASGGTSSSTISSVRLDLGVGGDGVVGRTVSIVDRKSGKILGEGIIGWS</sequence>
<feature type="region of interest" description="Disordered" evidence="1">
    <location>
        <begin position="70"/>
        <end position="142"/>
    </location>
</feature>
<dbReference type="HOGENOM" id="CLU_1758843_0_0_1"/>
<accession>A0A0D2DT54</accession>
<evidence type="ECO:0000256" key="1">
    <source>
        <dbReference type="SAM" id="MobiDB-lite"/>
    </source>
</evidence>
<organism evidence="2 3">
    <name type="scientific">Phialophora macrospora</name>
    <dbReference type="NCBI Taxonomy" id="1851006"/>
    <lineage>
        <taxon>Eukaryota</taxon>
        <taxon>Fungi</taxon>
        <taxon>Dikarya</taxon>
        <taxon>Ascomycota</taxon>
        <taxon>Pezizomycotina</taxon>
        <taxon>Eurotiomycetes</taxon>
        <taxon>Chaetothyriomycetidae</taxon>
        <taxon>Chaetothyriales</taxon>
        <taxon>Herpotrichiellaceae</taxon>
        <taxon>Phialophora</taxon>
    </lineage>
</organism>
<dbReference type="STRING" id="5601.A0A0D2DT54"/>
<proteinExistence type="predicted"/>
<name>A0A0D2DT54_9EURO</name>
<dbReference type="AlphaFoldDB" id="A0A0D2DT54"/>
<dbReference type="EMBL" id="KN846960">
    <property type="protein sequence ID" value="KIW65327.1"/>
    <property type="molecule type" value="Genomic_DNA"/>
</dbReference>
<gene>
    <name evidence="2" type="ORF">PV04_07597</name>
</gene>
<evidence type="ECO:0000313" key="3">
    <source>
        <dbReference type="Proteomes" id="UP000054266"/>
    </source>
</evidence>
<evidence type="ECO:0000313" key="2">
    <source>
        <dbReference type="EMBL" id="KIW65327.1"/>
    </source>
</evidence>
<reference evidence="2 3" key="1">
    <citation type="submission" date="2015-01" db="EMBL/GenBank/DDBJ databases">
        <title>The Genome Sequence of Capronia semiimmersa CBS27337.</title>
        <authorList>
            <consortium name="The Broad Institute Genomics Platform"/>
            <person name="Cuomo C."/>
            <person name="de Hoog S."/>
            <person name="Gorbushina A."/>
            <person name="Stielow B."/>
            <person name="Teixiera M."/>
            <person name="Abouelleil A."/>
            <person name="Chapman S.B."/>
            <person name="Priest M."/>
            <person name="Young S.K."/>
            <person name="Wortman J."/>
            <person name="Nusbaum C."/>
            <person name="Birren B."/>
        </authorList>
    </citation>
    <scope>NUCLEOTIDE SEQUENCE [LARGE SCALE GENOMIC DNA]</scope>
    <source>
        <strain evidence="2 3">CBS 27337</strain>
    </source>
</reference>
<feature type="compositionally biased region" description="Acidic residues" evidence="1">
    <location>
        <begin position="91"/>
        <end position="100"/>
    </location>
</feature>
<keyword evidence="3" id="KW-1185">Reference proteome</keyword>
<feature type="compositionally biased region" description="Low complexity" evidence="1">
    <location>
        <begin position="125"/>
        <end position="142"/>
    </location>
</feature>
<dbReference type="Proteomes" id="UP000054266">
    <property type="component" value="Unassembled WGS sequence"/>
</dbReference>